<organism evidence="2 3">
    <name type="scientific">Extremus antarcticus</name>
    <dbReference type="NCBI Taxonomy" id="702011"/>
    <lineage>
        <taxon>Eukaryota</taxon>
        <taxon>Fungi</taxon>
        <taxon>Dikarya</taxon>
        <taxon>Ascomycota</taxon>
        <taxon>Pezizomycotina</taxon>
        <taxon>Dothideomycetes</taxon>
        <taxon>Dothideomycetidae</taxon>
        <taxon>Mycosphaerellales</taxon>
        <taxon>Extremaceae</taxon>
        <taxon>Extremus</taxon>
    </lineage>
</organism>
<feature type="region of interest" description="Disordered" evidence="1">
    <location>
        <begin position="252"/>
        <end position="321"/>
    </location>
</feature>
<evidence type="ECO:0000256" key="1">
    <source>
        <dbReference type="SAM" id="MobiDB-lite"/>
    </source>
</evidence>
<name>A0AAJ0GDZ8_9PEZI</name>
<feature type="compositionally biased region" description="Polar residues" evidence="1">
    <location>
        <begin position="21"/>
        <end position="38"/>
    </location>
</feature>
<gene>
    <name evidence="2" type="ORF">LTR09_003707</name>
</gene>
<accession>A0AAJ0GDZ8</accession>
<evidence type="ECO:0000313" key="2">
    <source>
        <dbReference type="EMBL" id="KAK3055154.1"/>
    </source>
</evidence>
<feature type="compositionally biased region" description="Polar residues" evidence="1">
    <location>
        <begin position="275"/>
        <end position="297"/>
    </location>
</feature>
<feature type="compositionally biased region" description="Pro residues" evidence="1">
    <location>
        <begin position="360"/>
        <end position="376"/>
    </location>
</feature>
<feature type="region of interest" description="Disordered" evidence="1">
    <location>
        <begin position="545"/>
        <end position="568"/>
    </location>
</feature>
<feature type="compositionally biased region" description="Basic and acidic residues" evidence="1">
    <location>
        <begin position="299"/>
        <end position="321"/>
    </location>
</feature>
<feature type="region of interest" description="Disordered" evidence="1">
    <location>
        <begin position="19"/>
        <end position="38"/>
    </location>
</feature>
<keyword evidence="3" id="KW-1185">Reference proteome</keyword>
<feature type="region of interest" description="Disordered" evidence="1">
    <location>
        <begin position="129"/>
        <end position="199"/>
    </location>
</feature>
<dbReference type="EMBL" id="JAWDJX010000009">
    <property type="protein sequence ID" value="KAK3055154.1"/>
    <property type="molecule type" value="Genomic_DNA"/>
</dbReference>
<comment type="caution">
    <text evidence="2">The sequence shown here is derived from an EMBL/GenBank/DDBJ whole genome shotgun (WGS) entry which is preliminary data.</text>
</comment>
<proteinExistence type="predicted"/>
<dbReference type="AlphaFoldDB" id="A0AAJ0GDZ8"/>
<evidence type="ECO:0000313" key="3">
    <source>
        <dbReference type="Proteomes" id="UP001271007"/>
    </source>
</evidence>
<reference evidence="2" key="1">
    <citation type="submission" date="2023-04" db="EMBL/GenBank/DDBJ databases">
        <title>Black Yeasts Isolated from many extreme environments.</title>
        <authorList>
            <person name="Coleine C."/>
            <person name="Stajich J.E."/>
            <person name="Selbmann L."/>
        </authorList>
    </citation>
    <scope>NUCLEOTIDE SEQUENCE</scope>
    <source>
        <strain evidence="2">CCFEE 5312</strain>
    </source>
</reference>
<feature type="region of interest" description="Disordered" evidence="1">
    <location>
        <begin position="338"/>
        <end position="378"/>
    </location>
</feature>
<dbReference type="Proteomes" id="UP001271007">
    <property type="component" value="Unassembled WGS sequence"/>
</dbReference>
<protein>
    <submittedName>
        <fullName evidence="2">Uncharacterized protein</fullName>
    </submittedName>
</protein>
<sequence length="568" mass="64957">MHDTQNTQSTQNTGSFDVWLSNITQDSPPHSVSDKSLTSIPSIQGCVDWEDFDEISIGRDERSDHPWFRDPSMAREIERVRADSGLEQKDPYRLSGIPDRAMSENLYRLPGEPARRMPDRSSNERVLRVVNTTEDDSGPQEDRPPTRRQLRVINTTEEDFEPEQERPGTRRGLRVVNNTQAGSEPEQARRSDGYCSINASEPPNESIALRYMDADALARLEGRDCFSSEPAFAEEELNWARFDFADHIVHVPPSTSKFSDDSDSATARPGGLFRSLSNNFKGSLRRPSTSRGRSISRPTEFRDLDPRSASSDVREPHPERKAIPIEVTQKRSIAALGNQQAAEDRYPFALRPKPSVSKRPPYPQRRLAPPPPPPMAQPRRIKIVGLSDRMTQFGDFIDNAYSDADDDNPPESLTHEEYTTEERTILDITPLSPLRPNHGRAKYGSAQTRDEIVRHQCATFRLPTPVKVTSQHDWRMSEEFPTVRDLFDEIDNHIADSSDIPHEEKPRVNQEAHRLKGILDREDQEMETVVDTFIRPGHTSWRVTERPDERTVRSEYQRLERKPVPEKR</sequence>